<dbReference type="KEGG" id="mou:OU421_04585"/>
<reference evidence="1" key="1">
    <citation type="submission" date="2022-11" db="EMBL/GenBank/DDBJ databases">
        <title>Complete genome sequence of Methanogenium organophilum DSM 3596.</title>
        <authorList>
            <person name="Chen S.-C."/>
            <person name="Lai S.-J."/>
            <person name="You Y.-T."/>
        </authorList>
    </citation>
    <scope>NUCLEOTIDE SEQUENCE</scope>
    <source>
        <strain evidence="1">DSM 3596</strain>
    </source>
</reference>
<dbReference type="Proteomes" id="UP001163096">
    <property type="component" value="Chromosome"/>
</dbReference>
<dbReference type="EMBL" id="CP113361">
    <property type="protein sequence ID" value="WAI02152.1"/>
    <property type="molecule type" value="Genomic_DNA"/>
</dbReference>
<protein>
    <submittedName>
        <fullName evidence="1">Uncharacterized protein</fullName>
    </submittedName>
</protein>
<dbReference type="GeneID" id="76834353"/>
<evidence type="ECO:0000313" key="2">
    <source>
        <dbReference type="Proteomes" id="UP001163096"/>
    </source>
</evidence>
<organism evidence="1 2">
    <name type="scientific">Methanogenium organophilum</name>
    <dbReference type="NCBI Taxonomy" id="2199"/>
    <lineage>
        <taxon>Archaea</taxon>
        <taxon>Methanobacteriati</taxon>
        <taxon>Methanobacteriota</taxon>
        <taxon>Stenosarchaea group</taxon>
        <taxon>Methanomicrobia</taxon>
        <taxon>Methanomicrobiales</taxon>
        <taxon>Methanomicrobiaceae</taxon>
        <taxon>Methanogenium</taxon>
    </lineage>
</organism>
<keyword evidence="2" id="KW-1185">Reference proteome</keyword>
<dbReference type="RefSeq" id="WP_268187430.1">
    <property type="nucleotide sequence ID" value="NZ_CP113361.1"/>
</dbReference>
<accession>A0A9X9S641</accession>
<evidence type="ECO:0000313" key="1">
    <source>
        <dbReference type="EMBL" id="WAI02152.1"/>
    </source>
</evidence>
<gene>
    <name evidence="1" type="ORF">OU421_04585</name>
</gene>
<dbReference type="AlphaFoldDB" id="A0A9X9S641"/>
<name>A0A9X9S641_METOG</name>
<proteinExistence type="predicted"/>
<sequence length="202" mass="22244">MKLKIMTMIGLVVLLIVGFCFAGMVTGGLGSEDGEPFTATIVKSISSFFGGMSGPEDTVTEVGTSGSTAYEVEAFRPDDPNYSGAELHATIHPLPAEAVEKKLIMNQSIDFAWNARSFEVDVEDGPLVITYYINEHDDTTVACFMEVRVTDCTTGEVLLEDGYRRKYSADLKKDLTLFYEGPVRIDLYGNLVNADMYIYADR</sequence>